<keyword evidence="2" id="KW-0547">Nucleotide-binding</keyword>
<evidence type="ECO:0000313" key="6">
    <source>
        <dbReference type="EMBL" id="CUH60326.1"/>
    </source>
</evidence>
<evidence type="ECO:0000256" key="2">
    <source>
        <dbReference type="ARBA" id="ARBA00022741"/>
    </source>
</evidence>
<dbReference type="InterPro" id="IPR032781">
    <property type="entry name" value="ABC_tran_Xtn"/>
</dbReference>
<dbReference type="InterPro" id="IPR003439">
    <property type="entry name" value="ABC_transporter-like_ATP-bd"/>
</dbReference>
<sequence>MLQISDLSYSIAGRPLFEGATATIPAGHKVGLVGKNGAGKTTLFRLIRGELALDSGALSLPSKARIGGVAQEVPSSSTSLIDTVLAADTERASLMAEADTATDPGRIAEVQARLADIDAWSAEARAATILRGLGFSPSDQLRPCSDYSGGWRMRVALAGVLFAQPDLLLLDEPTNYLDLEGALWLEAYLAKYPHTVLIISHDRGLLNRAVGGILHLENKELTYYQGPYDQFARQRAERLLIQAAEAKKQALRRDHLQSFVDRFKAKASKAKQAQSRVKMLEKMTPITAPEEARQMVFTFPTPEELSPPIVRLEGASTGYGGVEILRRMDLRIDQDDRIALLGKNGEGKSTLSKLLSDKLSVIEGKRTASSKLRIGYFAQHQVDELHIEETPLQHIQRVRPGEMPPKLRARLAGFGLMADQADTEVGRLSGGQKARLSLLLATIDAPHLLILDEPTNHLDIESREALVEALTAYSGAVVLVSHDMHLLSLVADRLWLVKDGNVAPYEGDLESYRALLLQKDTKPQKPNKTDKPKAPKPSRDQILALKSELRKCEERVSKIGQMQDKLAKKLADPALYEDDKKGELETWNKKYAEVMDGLDRAEAMWLAAQEKLDAAQKRA</sequence>
<accession>A0A0P1EZ51</accession>
<dbReference type="FunFam" id="3.40.50.300:FF:000011">
    <property type="entry name" value="Putative ABC transporter ATP-binding component"/>
    <property type="match status" value="1"/>
</dbReference>
<feature type="domain" description="ABC transporter" evidence="5">
    <location>
        <begin position="2"/>
        <end position="243"/>
    </location>
</feature>
<dbReference type="EMBL" id="CYRX01000025">
    <property type="protein sequence ID" value="CUH60326.1"/>
    <property type="molecule type" value="Genomic_DNA"/>
</dbReference>
<dbReference type="PANTHER" id="PTHR19211:SF14">
    <property type="entry name" value="ATP-BINDING CASSETTE SUB-FAMILY F MEMBER 1"/>
    <property type="match status" value="1"/>
</dbReference>
<keyword evidence="3 6" id="KW-0067">ATP-binding</keyword>
<evidence type="ECO:0000256" key="3">
    <source>
        <dbReference type="ARBA" id="ARBA00022840"/>
    </source>
</evidence>
<dbReference type="Pfam" id="PF12848">
    <property type="entry name" value="ABC_tran_Xtn"/>
    <property type="match status" value="1"/>
</dbReference>
<dbReference type="GO" id="GO:0016887">
    <property type="term" value="F:ATP hydrolysis activity"/>
    <property type="evidence" value="ECO:0007669"/>
    <property type="project" value="InterPro"/>
</dbReference>
<dbReference type="RefSeq" id="WP_038006670.1">
    <property type="nucleotide sequence ID" value="NZ_CP107618.1"/>
</dbReference>
<dbReference type="CDD" id="cd03221">
    <property type="entry name" value="ABCF_EF-3"/>
    <property type="match status" value="2"/>
</dbReference>
<keyword evidence="1" id="KW-0677">Repeat</keyword>
<evidence type="ECO:0000313" key="7">
    <source>
        <dbReference type="Proteomes" id="UP000051298"/>
    </source>
</evidence>
<dbReference type="eggNOG" id="COG0488">
    <property type="taxonomic scope" value="Bacteria"/>
</dbReference>
<feature type="domain" description="ABC transporter" evidence="5">
    <location>
        <begin position="310"/>
        <end position="524"/>
    </location>
</feature>
<evidence type="ECO:0000259" key="5">
    <source>
        <dbReference type="PROSITE" id="PS50893"/>
    </source>
</evidence>
<protein>
    <submittedName>
        <fullName evidence="6">Putative ABC transporter ATP-binding protein YheS</fullName>
    </submittedName>
</protein>
<feature type="region of interest" description="Disordered" evidence="4">
    <location>
        <begin position="518"/>
        <end position="540"/>
    </location>
</feature>
<dbReference type="STRING" id="266809.PM03_05860"/>
<name>A0A0P1EZ51_9RHOB</name>
<dbReference type="InterPro" id="IPR027417">
    <property type="entry name" value="P-loop_NTPase"/>
</dbReference>
<dbReference type="Gene3D" id="3.40.50.300">
    <property type="entry name" value="P-loop containing nucleotide triphosphate hydrolases"/>
    <property type="match status" value="2"/>
</dbReference>
<proteinExistence type="predicted"/>
<dbReference type="SMART" id="SM00382">
    <property type="entry name" value="AAA"/>
    <property type="match status" value="2"/>
</dbReference>
<dbReference type="Pfam" id="PF00005">
    <property type="entry name" value="ABC_tran"/>
    <property type="match status" value="2"/>
</dbReference>
<dbReference type="InterPro" id="IPR037118">
    <property type="entry name" value="Val-tRNA_synth_C_sf"/>
</dbReference>
<evidence type="ECO:0000256" key="4">
    <source>
        <dbReference type="SAM" id="MobiDB-lite"/>
    </source>
</evidence>
<dbReference type="Gene3D" id="1.10.287.380">
    <property type="entry name" value="Valyl-tRNA synthetase, C-terminal domain"/>
    <property type="match status" value="1"/>
</dbReference>
<dbReference type="InterPro" id="IPR003593">
    <property type="entry name" value="AAA+_ATPase"/>
</dbReference>
<dbReference type="Proteomes" id="UP000051298">
    <property type="component" value="Unassembled WGS sequence"/>
</dbReference>
<dbReference type="PROSITE" id="PS50893">
    <property type="entry name" value="ABC_TRANSPORTER_2"/>
    <property type="match status" value="2"/>
</dbReference>
<dbReference type="SUPFAM" id="SSF52540">
    <property type="entry name" value="P-loop containing nucleoside triphosphate hydrolases"/>
    <property type="match status" value="2"/>
</dbReference>
<dbReference type="PROSITE" id="PS00211">
    <property type="entry name" value="ABC_TRANSPORTER_1"/>
    <property type="match status" value="2"/>
</dbReference>
<reference evidence="6 7" key="1">
    <citation type="submission" date="2015-09" db="EMBL/GenBank/DDBJ databases">
        <authorList>
            <consortium name="Swine Surveillance"/>
        </authorList>
    </citation>
    <scope>NUCLEOTIDE SEQUENCE [LARGE SCALE GENOMIC DNA]</scope>
    <source>
        <strain evidence="6 7">CECT 5294</strain>
    </source>
</reference>
<organism evidence="6 7">
    <name type="scientific">Thalassobacter stenotrophicus</name>
    <dbReference type="NCBI Taxonomy" id="266809"/>
    <lineage>
        <taxon>Bacteria</taxon>
        <taxon>Pseudomonadati</taxon>
        <taxon>Pseudomonadota</taxon>
        <taxon>Alphaproteobacteria</taxon>
        <taxon>Rhodobacterales</taxon>
        <taxon>Roseobacteraceae</taxon>
        <taxon>Thalassobacter</taxon>
    </lineage>
</organism>
<feature type="compositionally biased region" description="Basic and acidic residues" evidence="4">
    <location>
        <begin position="519"/>
        <end position="539"/>
    </location>
</feature>
<gene>
    <name evidence="6" type="primary">yheS</name>
    <name evidence="6" type="ORF">THS5294_01615</name>
</gene>
<dbReference type="InterPro" id="IPR017871">
    <property type="entry name" value="ABC_transporter-like_CS"/>
</dbReference>
<dbReference type="AlphaFoldDB" id="A0A0P1EZ51"/>
<evidence type="ECO:0000256" key="1">
    <source>
        <dbReference type="ARBA" id="ARBA00022737"/>
    </source>
</evidence>
<dbReference type="GO" id="GO:0005524">
    <property type="term" value="F:ATP binding"/>
    <property type="evidence" value="ECO:0007669"/>
    <property type="project" value="UniProtKB-KW"/>
</dbReference>
<dbReference type="InterPro" id="IPR050611">
    <property type="entry name" value="ABCF"/>
</dbReference>
<dbReference type="PANTHER" id="PTHR19211">
    <property type="entry name" value="ATP-BINDING TRANSPORT PROTEIN-RELATED"/>
    <property type="match status" value="1"/>
</dbReference>